<evidence type="ECO:0000256" key="1">
    <source>
        <dbReference type="SAM" id="MobiDB-lite"/>
    </source>
</evidence>
<proteinExistence type="predicted"/>
<dbReference type="EMBL" id="JAADJZ010000027">
    <property type="protein sequence ID" value="KAF2866558.1"/>
    <property type="molecule type" value="Genomic_DNA"/>
</dbReference>
<dbReference type="AlphaFoldDB" id="A0A7C8M2U4"/>
<comment type="caution">
    <text evidence="2">The sequence shown here is derived from an EMBL/GenBank/DDBJ whole genome shotgun (WGS) entry which is preliminary data.</text>
</comment>
<feature type="compositionally biased region" description="Polar residues" evidence="1">
    <location>
        <begin position="15"/>
        <end position="40"/>
    </location>
</feature>
<name>A0A7C8M2U4_9PLEO</name>
<keyword evidence="3" id="KW-1185">Reference proteome</keyword>
<sequence>MAMLGDIDDNPVPPASSTQQDASVSVASTPPCSLPATGTESRTVVRRPLLRRRSTLPFLLLASPQQRGSRSHWAAATTPLQPPAVMGDRISTRSPYSSLGRGCLLATWRRRQRPPNRAGTVHPAAIACEARRAKHTDLTSEHKKQSSHFGPATATYHPVTVPLPSHAALWPPSCRTADVRRRPSIRSAHHPPISENSGTARRTPLSSLPHQACTPPAWGLMRPCLQPVLDGVPVPELFSFLQTPDYFSKMLPALTTIHPGSLRPPSVLCVFPVGRFVPTLIVDPRNSALAFVAPGTPQK</sequence>
<evidence type="ECO:0000313" key="3">
    <source>
        <dbReference type="Proteomes" id="UP000481861"/>
    </source>
</evidence>
<protein>
    <submittedName>
        <fullName evidence="2">Uncharacterized protein</fullName>
    </submittedName>
</protein>
<dbReference type="Proteomes" id="UP000481861">
    <property type="component" value="Unassembled WGS sequence"/>
</dbReference>
<reference evidence="2 3" key="1">
    <citation type="submission" date="2020-01" db="EMBL/GenBank/DDBJ databases">
        <authorList>
            <consortium name="DOE Joint Genome Institute"/>
            <person name="Haridas S."/>
            <person name="Albert R."/>
            <person name="Binder M."/>
            <person name="Bloem J."/>
            <person name="Labutti K."/>
            <person name="Salamov A."/>
            <person name="Andreopoulos B."/>
            <person name="Baker S.E."/>
            <person name="Barry K."/>
            <person name="Bills G."/>
            <person name="Bluhm B.H."/>
            <person name="Cannon C."/>
            <person name="Castanera R."/>
            <person name="Culley D.E."/>
            <person name="Daum C."/>
            <person name="Ezra D."/>
            <person name="Gonzalez J.B."/>
            <person name="Henrissat B."/>
            <person name="Kuo A."/>
            <person name="Liang C."/>
            <person name="Lipzen A."/>
            <person name="Lutzoni F."/>
            <person name="Magnuson J."/>
            <person name="Mondo S."/>
            <person name="Nolan M."/>
            <person name="Ohm R."/>
            <person name="Pangilinan J."/>
            <person name="Park H.-J.H."/>
            <person name="Ramirez L."/>
            <person name="Alfaro M."/>
            <person name="Sun H."/>
            <person name="Tritt A."/>
            <person name="Yoshinaga Y."/>
            <person name="Zwiers L.-H.L."/>
            <person name="Turgeon B.G."/>
            <person name="Goodwin S.B."/>
            <person name="Spatafora J.W."/>
            <person name="Crous P.W."/>
            <person name="Grigoriev I.V."/>
        </authorList>
    </citation>
    <scope>NUCLEOTIDE SEQUENCE [LARGE SCALE GENOMIC DNA]</scope>
    <source>
        <strain evidence="2 3">CBS 611.86</strain>
    </source>
</reference>
<evidence type="ECO:0000313" key="2">
    <source>
        <dbReference type="EMBL" id="KAF2866558.1"/>
    </source>
</evidence>
<feature type="region of interest" description="Disordered" evidence="1">
    <location>
        <begin position="183"/>
        <end position="208"/>
    </location>
</feature>
<organism evidence="2 3">
    <name type="scientific">Massariosphaeria phaeospora</name>
    <dbReference type="NCBI Taxonomy" id="100035"/>
    <lineage>
        <taxon>Eukaryota</taxon>
        <taxon>Fungi</taxon>
        <taxon>Dikarya</taxon>
        <taxon>Ascomycota</taxon>
        <taxon>Pezizomycotina</taxon>
        <taxon>Dothideomycetes</taxon>
        <taxon>Pleosporomycetidae</taxon>
        <taxon>Pleosporales</taxon>
        <taxon>Pleosporales incertae sedis</taxon>
        <taxon>Massariosphaeria</taxon>
    </lineage>
</organism>
<gene>
    <name evidence="2" type="ORF">BDV95DRAFT_648837</name>
</gene>
<feature type="region of interest" description="Disordered" evidence="1">
    <location>
        <begin position="1"/>
        <end position="44"/>
    </location>
</feature>
<feature type="compositionally biased region" description="Polar residues" evidence="1">
    <location>
        <begin position="194"/>
        <end position="208"/>
    </location>
</feature>
<accession>A0A7C8M2U4</accession>